<dbReference type="Proteomes" id="UP000318102">
    <property type="component" value="Unassembled WGS sequence"/>
</dbReference>
<evidence type="ECO:0000313" key="2">
    <source>
        <dbReference type="EMBL" id="TVX93278.1"/>
    </source>
</evidence>
<feature type="domain" description="Protein kinase" evidence="1">
    <location>
        <begin position="1"/>
        <end position="259"/>
    </location>
</feature>
<dbReference type="PROSITE" id="PS00108">
    <property type="entry name" value="PROTEIN_KINASE_ST"/>
    <property type="match status" value="1"/>
</dbReference>
<dbReference type="InterPro" id="IPR011009">
    <property type="entry name" value="Kinase-like_dom_sf"/>
</dbReference>
<dbReference type="SUPFAM" id="SSF56112">
    <property type="entry name" value="Protein kinase-like (PK-like)"/>
    <property type="match status" value="1"/>
</dbReference>
<protein>
    <submittedName>
        <fullName evidence="2">Protein kinase</fullName>
    </submittedName>
</protein>
<dbReference type="SMART" id="SM00220">
    <property type="entry name" value="S_TKc"/>
    <property type="match status" value="1"/>
</dbReference>
<dbReference type="Gene3D" id="1.10.510.10">
    <property type="entry name" value="Transferase(Phosphotransferase) domain 1"/>
    <property type="match status" value="1"/>
</dbReference>
<dbReference type="AlphaFoldDB" id="A0A559J074"/>
<keyword evidence="2" id="KW-0808">Transferase</keyword>
<dbReference type="PROSITE" id="PS50011">
    <property type="entry name" value="PROTEIN_KINASE_DOM"/>
    <property type="match status" value="1"/>
</dbReference>
<name>A0A559J074_9BACL</name>
<organism evidence="2 3">
    <name type="scientific">Paenibacillus agilis</name>
    <dbReference type="NCBI Taxonomy" id="3020863"/>
    <lineage>
        <taxon>Bacteria</taxon>
        <taxon>Bacillati</taxon>
        <taxon>Bacillota</taxon>
        <taxon>Bacilli</taxon>
        <taxon>Bacillales</taxon>
        <taxon>Paenibacillaceae</taxon>
        <taxon>Paenibacillus</taxon>
    </lineage>
</organism>
<reference evidence="2 3" key="1">
    <citation type="submission" date="2019-07" db="EMBL/GenBank/DDBJ databases">
        <authorList>
            <person name="Kim J."/>
        </authorList>
    </citation>
    <scope>NUCLEOTIDE SEQUENCE [LARGE SCALE GENOMIC DNA]</scope>
    <source>
        <strain evidence="2 3">N4</strain>
    </source>
</reference>
<proteinExistence type="predicted"/>
<keyword evidence="2" id="KW-0418">Kinase</keyword>
<dbReference type="InterPro" id="IPR008271">
    <property type="entry name" value="Ser/Thr_kinase_AS"/>
</dbReference>
<dbReference type="RefSeq" id="WP_144989607.1">
    <property type="nucleotide sequence ID" value="NZ_VNJK01000001.1"/>
</dbReference>
<dbReference type="Pfam" id="PF00069">
    <property type="entry name" value="Pkinase"/>
    <property type="match status" value="1"/>
</dbReference>
<dbReference type="OrthoDB" id="9788659at2"/>
<dbReference type="InterPro" id="IPR053235">
    <property type="entry name" value="Ser_Thr_kinase"/>
</dbReference>
<dbReference type="PANTHER" id="PTHR24361">
    <property type="entry name" value="MITOGEN-ACTIVATED KINASE KINASE KINASE"/>
    <property type="match status" value="1"/>
</dbReference>
<evidence type="ECO:0000313" key="3">
    <source>
        <dbReference type="Proteomes" id="UP000318102"/>
    </source>
</evidence>
<dbReference type="GO" id="GO:0005737">
    <property type="term" value="C:cytoplasm"/>
    <property type="evidence" value="ECO:0007669"/>
    <property type="project" value="TreeGrafter"/>
</dbReference>
<sequence>MINWTKSGTYSNVTPIQYNGIYCVKKELKEEQFSEKNLARFQREYEILKSIKHPNIIRVFEIEGASYIMEKADCDLEAYVLKNELSDEEVDRIIDGITSGLACLHEHEDRIIHRDLKPANVLMVNGVPKISDLGVCKPLENNFINTSAYSQELMGSIRYMSDSHKEGSGDPTFHYDIFALGRVIYFLEKKIHPPVGVITNYEGMRYHALVLLTEQQSPVAIPNTETFNRKRLSMISSKLSIEDSITKYNDGQIGMTELVASFSQRKSPRVFEVLHRGAKSVIDTIPHQDDQSLGLFFDIYMDLFESFRQQPYWDFKKSTAVTERLIELFDKATGIDLRRKLFLAAYAWSYDSDQFGAIKAIDGYMQRMQRKDDYLALYMELVSYLEISDMQGVDNFIARHG</sequence>
<dbReference type="GO" id="GO:0005524">
    <property type="term" value="F:ATP binding"/>
    <property type="evidence" value="ECO:0007669"/>
    <property type="project" value="InterPro"/>
</dbReference>
<evidence type="ECO:0000259" key="1">
    <source>
        <dbReference type="PROSITE" id="PS50011"/>
    </source>
</evidence>
<dbReference type="EMBL" id="VNJK01000001">
    <property type="protein sequence ID" value="TVX93278.1"/>
    <property type="molecule type" value="Genomic_DNA"/>
</dbReference>
<accession>A0A559J074</accession>
<comment type="caution">
    <text evidence="2">The sequence shown here is derived from an EMBL/GenBank/DDBJ whole genome shotgun (WGS) entry which is preliminary data.</text>
</comment>
<dbReference type="GO" id="GO:0004674">
    <property type="term" value="F:protein serine/threonine kinase activity"/>
    <property type="evidence" value="ECO:0007669"/>
    <property type="project" value="TreeGrafter"/>
</dbReference>
<keyword evidence="3" id="KW-1185">Reference proteome</keyword>
<gene>
    <name evidence="2" type="ORF">FPZ44_09540</name>
</gene>
<dbReference type="InterPro" id="IPR000719">
    <property type="entry name" value="Prot_kinase_dom"/>
</dbReference>